<dbReference type="AlphaFoldDB" id="A0A9W6WKB2"/>
<evidence type="ECO:0000313" key="2">
    <source>
        <dbReference type="EMBL" id="GMF16588.1"/>
    </source>
</evidence>
<evidence type="ECO:0000256" key="1">
    <source>
        <dbReference type="SAM" id="MobiDB-lite"/>
    </source>
</evidence>
<comment type="caution">
    <text evidence="2">The sequence shown here is derived from an EMBL/GenBank/DDBJ whole genome shotgun (WGS) entry which is preliminary data.</text>
</comment>
<dbReference type="EMBL" id="BSXW01000256">
    <property type="protein sequence ID" value="GMF16588.1"/>
    <property type="molecule type" value="Genomic_DNA"/>
</dbReference>
<evidence type="ECO:0000313" key="3">
    <source>
        <dbReference type="Proteomes" id="UP001165083"/>
    </source>
</evidence>
<accession>A0A9W6WKB2</accession>
<feature type="region of interest" description="Disordered" evidence="1">
    <location>
        <begin position="48"/>
        <end position="97"/>
    </location>
</feature>
<name>A0A9W6WKB2_9STRA</name>
<reference evidence="2" key="1">
    <citation type="submission" date="2023-04" db="EMBL/GenBank/DDBJ databases">
        <title>Phytophthora lilii NBRC 32176.</title>
        <authorList>
            <person name="Ichikawa N."/>
            <person name="Sato H."/>
            <person name="Tonouchi N."/>
        </authorList>
    </citation>
    <scope>NUCLEOTIDE SEQUENCE</scope>
    <source>
        <strain evidence="2">NBRC 32176</strain>
    </source>
</reference>
<protein>
    <submittedName>
        <fullName evidence="2">Unnamed protein product</fullName>
    </submittedName>
</protein>
<feature type="compositionally biased region" description="Low complexity" evidence="1">
    <location>
        <begin position="50"/>
        <end position="68"/>
    </location>
</feature>
<keyword evidence="3" id="KW-1185">Reference proteome</keyword>
<proteinExistence type="predicted"/>
<dbReference type="Proteomes" id="UP001165083">
    <property type="component" value="Unassembled WGS sequence"/>
</dbReference>
<sequence>MPGILPHSTICEEASISEFETRNEDNMTVEEAIAFIDSFDDILGDDVSDSKTSVSSPTSNSSSDSGVVYPVVKTKNGPRRKRKSNPPGYTTRVQQRKKAELQGLRDHVRELEHRVDQLKMLRPNSTPINSAVDLEVAAVQAKWEQIVAREYEQRRQSEETNRKLKEILAHQVEVDKNLRRILQKRSLLQGIDFVFGNEPTSRYSFAAFENSKSIMDHLEQKVAKLYLDSGSIFQGEPPPTVSYTMQMKHNRQLGMTAEALSTTAVLCPMEVSADICWKDLSIARPCPEKWARCVRILDVLCKIVVDNP</sequence>
<organism evidence="2 3">
    <name type="scientific">Phytophthora lilii</name>
    <dbReference type="NCBI Taxonomy" id="2077276"/>
    <lineage>
        <taxon>Eukaryota</taxon>
        <taxon>Sar</taxon>
        <taxon>Stramenopiles</taxon>
        <taxon>Oomycota</taxon>
        <taxon>Peronosporomycetes</taxon>
        <taxon>Peronosporales</taxon>
        <taxon>Peronosporaceae</taxon>
        <taxon>Phytophthora</taxon>
    </lineage>
</organism>
<dbReference type="OrthoDB" id="96069at2759"/>
<gene>
    <name evidence="2" type="ORF">Plil01_000593600</name>
</gene>